<evidence type="ECO:0000313" key="6">
    <source>
        <dbReference type="EMBL" id="MCE0482380.1"/>
    </source>
</evidence>
<feature type="compositionally biased region" description="Polar residues" evidence="4">
    <location>
        <begin position="340"/>
        <end position="349"/>
    </location>
</feature>
<comment type="caution">
    <text evidence="6">The sequence shown here is derived from an EMBL/GenBank/DDBJ whole genome shotgun (WGS) entry which is preliminary data.</text>
</comment>
<dbReference type="SMART" id="SM00743">
    <property type="entry name" value="Agenet"/>
    <property type="match status" value="2"/>
</dbReference>
<evidence type="ECO:0000256" key="3">
    <source>
        <dbReference type="SAM" id="Coils"/>
    </source>
</evidence>
<dbReference type="Pfam" id="PF05641">
    <property type="entry name" value="Agenet"/>
    <property type="match status" value="1"/>
</dbReference>
<feature type="compositionally biased region" description="Basic and acidic residues" evidence="4">
    <location>
        <begin position="390"/>
        <end position="399"/>
    </location>
</feature>
<dbReference type="InterPro" id="IPR007930">
    <property type="entry name" value="DUF724"/>
</dbReference>
<dbReference type="InterPro" id="IPR014002">
    <property type="entry name" value="Agenet_dom_plant"/>
</dbReference>
<keyword evidence="1" id="KW-0813">Transport</keyword>
<feature type="region of interest" description="Disordered" evidence="4">
    <location>
        <begin position="329"/>
        <end position="353"/>
    </location>
</feature>
<keyword evidence="2" id="KW-0341">Growth regulation</keyword>
<proteinExistence type="predicted"/>
<dbReference type="EMBL" id="JACEIK010005898">
    <property type="protein sequence ID" value="MCE0482380.1"/>
    <property type="molecule type" value="Genomic_DNA"/>
</dbReference>
<evidence type="ECO:0000256" key="2">
    <source>
        <dbReference type="ARBA" id="ARBA00022604"/>
    </source>
</evidence>
<reference evidence="6 7" key="1">
    <citation type="journal article" date="2021" name="BMC Genomics">
        <title>Datura genome reveals duplications of psychoactive alkaloid biosynthetic genes and high mutation rate following tissue culture.</title>
        <authorList>
            <person name="Rajewski A."/>
            <person name="Carter-House D."/>
            <person name="Stajich J."/>
            <person name="Litt A."/>
        </authorList>
    </citation>
    <scope>NUCLEOTIDE SEQUENCE [LARGE SCALE GENOMIC DNA]</scope>
    <source>
        <strain evidence="6">AR-01</strain>
    </source>
</reference>
<dbReference type="PANTHER" id="PTHR31917">
    <property type="entry name" value="AGENET DOMAIN-CONTAINING PROTEIN-RELATED"/>
    <property type="match status" value="1"/>
</dbReference>
<sequence>MLYNYFEPILSYSHSILYHIYNIQYIPYAALEPAISLFFTKPKPFVCTKLKSAVVRGSNSAGKFSAATMIIEKVELGTGNVSASPTYKSPFNIGDEVEVTREELGYSGARYEAIIVEPLKPATPAPNPKSQNMKRGFWVQYKHLLSDEGESVPKREFVRKRSLLRPAPPIATKDQRRSFRVNDVVDAFHLAGWWTGVVVSIVCDDGGNGCRFRVAFKDPDEELEFAEHDLRFHLDWVCENWVRPVPPLEKTPPRLGTSSAACDHAIKGTTSSKKKLEICDTSTDGVQPLKKLKSRKHVVEGLENREFTRPLVSGKALTRKPTLLGSVDNQSSHAMEESKNCSSTKITRSSGDRNKLVVQEGGDIELNKEDIENVVDVGILAPCVHSLKRTGDKNGKLSDSEFESVEGSRGRSTVHLSDHRSLSVTQGVEKQVLESTLHDSVNEQNATYQAELSSSKTNGINTSAGASAAAVQPCAGTTTQQPNEMSNAEHSSVTRLEPRLVLPFKKNSALWREFESMEIFTKIAQNPHFSPLAQYEEKKREEVALLKMTKYVFFVERIPKLTIAELNSSALVNDMLDSIKDLEEYGFDLMLIKRHLNELLLNNEKQIHLRKKLEEEEEKIKKCDHEKAIAKNEINKIALKIKDLEKELMSAKTMIETMDHHIKVSRSVKGAIRDDIRHVELDFEGTVASVKQIFS</sequence>
<evidence type="ECO:0000256" key="1">
    <source>
        <dbReference type="ARBA" id="ARBA00022448"/>
    </source>
</evidence>
<keyword evidence="7" id="KW-1185">Reference proteome</keyword>
<dbReference type="CDD" id="cd20406">
    <property type="entry name" value="Tudor_Agenet_AtDUF_rpt2_4"/>
    <property type="match status" value="1"/>
</dbReference>
<accession>A0ABS8VRB6</accession>
<evidence type="ECO:0000259" key="5">
    <source>
        <dbReference type="SMART" id="SM00743"/>
    </source>
</evidence>
<dbReference type="InterPro" id="IPR008395">
    <property type="entry name" value="Agenet-like_dom"/>
</dbReference>
<feature type="coiled-coil region" evidence="3">
    <location>
        <begin position="596"/>
        <end position="661"/>
    </location>
</feature>
<evidence type="ECO:0000313" key="7">
    <source>
        <dbReference type="Proteomes" id="UP000823775"/>
    </source>
</evidence>
<name>A0ABS8VRB6_DATST</name>
<feature type="domain" description="Agenet" evidence="5">
    <location>
        <begin position="177"/>
        <end position="238"/>
    </location>
</feature>
<protein>
    <recommendedName>
        <fullName evidence="5">Agenet domain-containing protein</fullName>
    </recommendedName>
</protein>
<dbReference type="Pfam" id="PF05266">
    <property type="entry name" value="DUF724"/>
    <property type="match status" value="1"/>
</dbReference>
<dbReference type="CDD" id="cd20405">
    <property type="entry name" value="Tudor_Agenet_AtDUF_rpt1_3"/>
    <property type="match status" value="1"/>
</dbReference>
<evidence type="ECO:0000256" key="4">
    <source>
        <dbReference type="SAM" id="MobiDB-lite"/>
    </source>
</evidence>
<dbReference type="PANTHER" id="PTHR31917:SF164">
    <property type="entry name" value="DUF724 DOMAIN-CONTAINING PROTEIN 7-LIKE"/>
    <property type="match status" value="1"/>
</dbReference>
<gene>
    <name evidence="6" type="ORF">HAX54_041080</name>
</gene>
<feature type="region of interest" description="Disordered" evidence="4">
    <location>
        <begin position="390"/>
        <end position="422"/>
    </location>
</feature>
<dbReference type="Proteomes" id="UP000823775">
    <property type="component" value="Unassembled WGS sequence"/>
</dbReference>
<keyword evidence="3" id="KW-0175">Coiled coil</keyword>
<organism evidence="6 7">
    <name type="scientific">Datura stramonium</name>
    <name type="common">Jimsonweed</name>
    <name type="synonym">Common thornapple</name>
    <dbReference type="NCBI Taxonomy" id="4076"/>
    <lineage>
        <taxon>Eukaryota</taxon>
        <taxon>Viridiplantae</taxon>
        <taxon>Streptophyta</taxon>
        <taxon>Embryophyta</taxon>
        <taxon>Tracheophyta</taxon>
        <taxon>Spermatophyta</taxon>
        <taxon>Magnoliopsida</taxon>
        <taxon>eudicotyledons</taxon>
        <taxon>Gunneridae</taxon>
        <taxon>Pentapetalae</taxon>
        <taxon>asterids</taxon>
        <taxon>lamiids</taxon>
        <taxon>Solanales</taxon>
        <taxon>Solanaceae</taxon>
        <taxon>Solanoideae</taxon>
        <taxon>Datureae</taxon>
        <taxon>Datura</taxon>
    </lineage>
</organism>
<feature type="domain" description="Agenet" evidence="5">
    <location>
        <begin position="89"/>
        <end position="172"/>
    </location>
</feature>